<dbReference type="EMBL" id="JAPXIC010000095">
    <property type="protein sequence ID" value="MCZ4720622.1"/>
    <property type="molecule type" value="Genomic_DNA"/>
</dbReference>
<dbReference type="EMBL" id="DACWHX010000027">
    <property type="protein sequence ID" value="HAU1881563.1"/>
    <property type="molecule type" value="Genomic_DNA"/>
</dbReference>
<reference evidence="4 5" key="2">
    <citation type="submission" date="2018-06" db="EMBL/GenBank/DDBJ databases">
        <authorList>
            <consortium name="Pathogen Informatics"/>
            <person name="Doyle S."/>
        </authorList>
    </citation>
    <scope>NUCLEOTIDE SEQUENCE [LARGE SCALE GENOMIC DNA]</scope>
    <source>
        <strain evidence="4 5">NCTC12000</strain>
    </source>
</reference>
<reference evidence="2" key="3">
    <citation type="submission" date="2019-10" db="EMBL/GenBank/DDBJ databases">
        <authorList>
            <consortium name="NCBI Pathogen Detection Project"/>
        </authorList>
    </citation>
    <scope>NUCLEOTIDE SEQUENCE</scope>
    <source>
        <strain evidence="2">AZ00058701</strain>
    </source>
</reference>
<evidence type="ECO:0000313" key="5">
    <source>
        <dbReference type="Proteomes" id="UP000254631"/>
    </source>
</evidence>
<gene>
    <name evidence="2" type="ORF">JBJ86_15075</name>
    <name evidence="4" type="ORF">NCTC12000_02306</name>
    <name evidence="3" type="ORF">O6C86_15575</name>
</gene>
<dbReference type="AlphaFoldDB" id="A0A130DY68"/>
<dbReference type="GeneID" id="57036160"/>
<evidence type="ECO:0000313" key="2">
    <source>
        <dbReference type="EMBL" id="HAU1881563.1"/>
    </source>
</evidence>
<proteinExistence type="predicted"/>
<evidence type="ECO:0000313" key="4">
    <source>
        <dbReference type="EMBL" id="STX80295.1"/>
    </source>
</evidence>
<organism evidence="4 5">
    <name type="scientific">Legionella pneumophila</name>
    <dbReference type="NCBI Taxonomy" id="446"/>
    <lineage>
        <taxon>Bacteria</taxon>
        <taxon>Pseudomonadati</taxon>
        <taxon>Pseudomonadota</taxon>
        <taxon>Gammaproteobacteria</taxon>
        <taxon>Legionellales</taxon>
        <taxon>Legionellaceae</taxon>
        <taxon>Legionella</taxon>
    </lineage>
</organism>
<sequence length="170" mass="18927">MSVINGKKIITIILGIACLFCSIHPVNSAPDFSNKPHVREKNKNLLGVFVGGNHAQNDEAFTYGFEYHRVLSMPFGFSAVIEHTPVNVEHNNQVELIGLGTLNVFRNLTFGIGPGIRYEKDEPNRMVGRLGIGYIIHFPPDIEITPNIDLDFIEGGEKELIFGITFGKQF</sequence>
<keyword evidence="1" id="KW-0732">Signal</keyword>
<evidence type="ECO:0008006" key="6">
    <source>
        <dbReference type="Google" id="ProtNLM"/>
    </source>
</evidence>
<reference evidence="3" key="4">
    <citation type="submission" date="2022-12" db="EMBL/GenBank/DDBJ databases">
        <title>Comparative genomics of Legionella pneumophila isolates from the West Bank and Germany support molecular epidemiology of Legionnaires disease.</title>
        <authorList>
            <person name="Zayed A.R."/>
            <person name="Bitar D.M."/>
            <person name="Steinert M."/>
            <person name="Lueck C."/>
            <person name="Brettar I."/>
            <person name="Hoefle M.G."/>
            <person name="Bunk B."/>
        </authorList>
    </citation>
    <scope>NUCLEOTIDE SEQUENCE</scope>
    <source>
        <strain evidence="3">H23</strain>
    </source>
</reference>
<evidence type="ECO:0000313" key="3">
    <source>
        <dbReference type="EMBL" id="MCZ4720622.1"/>
    </source>
</evidence>
<protein>
    <recommendedName>
        <fullName evidence="6">Outer membrane protein beta-barrel domain-containing protein</fullName>
    </recommendedName>
</protein>
<evidence type="ECO:0000256" key="1">
    <source>
        <dbReference type="SAM" id="SignalP"/>
    </source>
</evidence>
<dbReference type="Proteomes" id="UP001071279">
    <property type="component" value="Unassembled WGS sequence"/>
</dbReference>
<feature type="signal peptide" evidence="1">
    <location>
        <begin position="1"/>
        <end position="28"/>
    </location>
</feature>
<name>A0A130DY68_LEGPN</name>
<dbReference type="EMBL" id="UGOL01000001">
    <property type="protein sequence ID" value="STX80295.1"/>
    <property type="molecule type" value="Genomic_DNA"/>
</dbReference>
<dbReference type="Proteomes" id="UP000866496">
    <property type="component" value="Unassembled WGS sequence"/>
</dbReference>
<dbReference type="RefSeq" id="WP_010947876.1">
    <property type="nucleotide sequence ID" value="NZ_BAZA01000309.1"/>
</dbReference>
<feature type="chain" id="PRO_5042331732" description="Outer membrane protein beta-barrel domain-containing protein" evidence="1">
    <location>
        <begin position="29"/>
        <end position="170"/>
    </location>
</feature>
<dbReference type="Proteomes" id="UP000254631">
    <property type="component" value="Unassembled WGS sequence"/>
</dbReference>
<accession>A0A130DY68</accession>
<dbReference type="OMA" id="SPRTIFV"/>
<reference evidence="2" key="1">
    <citation type="journal article" date="2018" name="Genome Biol.">
        <title>SKESA: strategic k-mer extension for scrupulous assemblies.</title>
        <authorList>
            <person name="Souvorov A."/>
            <person name="Agarwala R."/>
            <person name="Lipman D.J."/>
        </authorList>
    </citation>
    <scope>NUCLEOTIDE SEQUENCE</scope>
    <source>
        <strain evidence="2">AZ00058701</strain>
    </source>
</reference>